<reference evidence="10" key="1">
    <citation type="journal article" date="2023" name="IScience">
        <title>Live-bearing cockroach genome reveals convergent evolutionary mechanisms linked to viviparity in insects and beyond.</title>
        <authorList>
            <person name="Fouks B."/>
            <person name="Harrison M.C."/>
            <person name="Mikhailova A.A."/>
            <person name="Marchal E."/>
            <person name="English S."/>
            <person name="Carruthers M."/>
            <person name="Jennings E.C."/>
            <person name="Chiamaka E.L."/>
            <person name="Frigard R.A."/>
            <person name="Pippel M."/>
            <person name="Attardo G.M."/>
            <person name="Benoit J.B."/>
            <person name="Bornberg-Bauer E."/>
            <person name="Tobe S.S."/>
        </authorList>
    </citation>
    <scope>NUCLEOTIDE SEQUENCE</scope>
    <source>
        <strain evidence="10">Stay&amp;Tobe</strain>
    </source>
</reference>
<dbReference type="InterPro" id="IPR017853">
    <property type="entry name" value="GH"/>
</dbReference>
<dbReference type="Pfam" id="PF17189">
    <property type="entry name" value="Glyco_hydro_30C"/>
    <property type="match status" value="1"/>
</dbReference>
<dbReference type="SUPFAM" id="SSF51445">
    <property type="entry name" value="(Trans)glycosidases"/>
    <property type="match status" value="1"/>
</dbReference>
<evidence type="ECO:0000256" key="2">
    <source>
        <dbReference type="ARBA" id="ARBA00005382"/>
    </source>
</evidence>
<dbReference type="AlphaFoldDB" id="A0AAD7ZZ70"/>
<accession>A0AAD7ZZ70</accession>
<comment type="caution">
    <text evidence="10">The sequence shown here is derived from an EMBL/GenBank/DDBJ whole genome shotgun (WGS) entry which is preliminary data.</text>
</comment>
<dbReference type="GO" id="GO:0016020">
    <property type="term" value="C:membrane"/>
    <property type="evidence" value="ECO:0007669"/>
    <property type="project" value="GOC"/>
</dbReference>
<feature type="signal peptide" evidence="7">
    <location>
        <begin position="1"/>
        <end position="17"/>
    </location>
</feature>
<evidence type="ECO:0000256" key="3">
    <source>
        <dbReference type="ARBA" id="ARBA00012658"/>
    </source>
</evidence>
<feature type="domain" description="Glycosyl hydrolase family 30 TIM-barrel" evidence="8">
    <location>
        <begin position="97"/>
        <end position="439"/>
    </location>
</feature>
<feature type="domain" description="Glycosyl hydrolase family 30 beta sandwich" evidence="9">
    <location>
        <begin position="442"/>
        <end position="504"/>
    </location>
</feature>
<evidence type="ECO:0000256" key="6">
    <source>
        <dbReference type="RuleBase" id="RU361188"/>
    </source>
</evidence>
<organism evidence="10 11">
    <name type="scientific">Diploptera punctata</name>
    <name type="common">Pacific beetle cockroach</name>
    <dbReference type="NCBI Taxonomy" id="6984"/>
    <lineage>
        <taxon>Eukaryota</taxon>
        <taxon>Metazoa</taxon>
        <taxon>Ecdysozoa</taxon>
        <taxon>Arthropoda</taxon>
        <taxon>Hexapoda</taxon>
        <taxon>Insecta</taxon>
        <taxon>Pterygota</taxon>
        <taxon>Neoptera</taxon>
        <taxon>Polyneoptera</taxon>
        <taxon>Dictyoptera</taxon>
        <taxon>Blattodea</taxon>
        <taxon>Blaberoidea</taxon>
        <taxon>Blaberidae</taxon>
        <taxon>Diplopterinae</taxon>
        <taxon>Diploptera</taxon>
    </lineage>
</organism>
<evidence type="ECO:0000256" key="4">
    <source>
        <dbReference type="ARBA" id="ARBA00022729"/>
    </source>
</evidence>
<dbReference type="SUPFAM" id="SSF51011">
    <property type="entry name" value="Glycosyl hydrolase domain"/>
    <property type="match status" value="1"/>
</dbReference>
<dbReference type="GO" id="GO:0004348">
    <property type="term" value="F:glucosylceramidase activity"/>
    <property type="evidence" value="ECO:0007669"/>
    <property type="project" value="UniProtKB-EC"/>
</dbReference>
<gene>
    <name evidence="10" type="ORF">L9F63_017319</name>
</gene>
<dbReference type="GO" id="GO:0006680">
    <property type="term" value="P:glucosylceramide catabolic process"/>
    <property type="evidence" value="ECO:0007669"/>
    <property type="project" value="TreeGrafter"/>
</dbReference>
<dbReference type="Gene3D" id="3.20.20.80">
    <property type="entry name" value="Glycosidases"/>
    <property type="match status" value="1"/>
</dbReference>
<evidence type="ECO:0000256" key="5">
    <source>
        <dbReference type="ARBA" id="ARBA00022801"/>
    </source>
</evidence>
<comment type="catalytic activity">
    <reaction evidence="1">
        <text>a beta-D-glucosyl-(1&lt;-&gt;1')-N-acylsphing-4-enine + H2O = an N-acylsphing-4-enine + D-glucose</text>
        <dbReference type="Rhea" id="RHEA:13269"/>
        <dbReference type="ChEBI" id="CHEBI:4167"/>
        <dbReference type="ChEBI" id="CHEBI:15377"/>
        <dbReference type="ChEBI" id="CHEBI:22801"/>
        <dbReference type="ChEBI" id="CHEBI:52639"/>
        <dbReference type="EC" id="3.2.1.45"/>
    </reaction>
    <physiologicalReaction direction="left-to-right" evidence="1">
        <dbReference type="Rhea" id="RHEA:13270"/>
    </physiologicalReaction>
</comment>
<keyword evidence="6" id="KW-0326">Glycosidase</keyword>
<dbReference type="Proteomes" id="UP001233999">
    <property type="component" value="Unassembled WGS sequence"/>
</dbReference>
<keyword evidence="6" id="KW-0746">Sphingolipid metabolism</keyword>
<comment type="similarity">
    <text evidence="2 6">Belongs to the glycosyl hydrolase 30 family.</text>
</comment>
<dbReference type="PANTHER" id="PTHR11069:SF23">
    <property type="entry name" value="LYSOSOMAL ACID GLUCOSYLCERAMIDASE"/>
    <property type="match status" value="1"/>
</dbReference>
<protein>
    <recommendedName>
        <fullName evidence="3 6">Glucosylceramidase</fullName>
        <ecNumber evidence="3 6">3.2.1.45</ecNumber>
    </recommendedName>
</protein>
<dbReference type="PANTHER" id="PTHR11069">
    <property type="entry name" value="GLUCOSYLCERAMIDASE"/>
    <property type="match status" value="1"/>
</dbReference>
<dbReference type="EC" id="3.2.1.45" evidence="3 6"/>
<reference evidence="10" key="2">
    <citation type="submission" date="2023-05" db="EMBL/GenBank/DDBJ databases">
        <authorList>
            <person name="Fouks B."/>
        </authorList>
    </citation>
    <scope>NUCLEOTIDE SEQUENCE</scope>
    <source>
        <strain evidence="10">Stay&amp;Tobe</strain>
        <tissue evidence="10">Testes</tissue>
    </source>
</reference>
<evidence type="ECO:0000256" key="7">
    <source>
        <dbReference type="SAM" id="SignalP"/>
    </source>
</evidence>
<keyword evidence="6" id="KW-0443">Lipid metabolism</keyword>
<dbReference type="PRINTS" id="PR00843">
    <property type="entry name" value="GLHYDRLASE30"/>
</dbReference>
<keyword evidence="4 7" id="KW-0732">Signal</keyword>
<dbReference type="InterPro" id="IPR033452">
    <property type="entry name" value="GH30_C"/>
</dbReference>
<proteinExistence type="inferred from homology"/>
<name>A0AAD7ZZ70_DIPPU</name>
<dbReference type="InterPro" id="IPR033453">
    <property type="entry name" value="Glyco_hydro_30_TIM-barrel"/>
</dbReference>
<evidence type="ECO:0000313" key="11">
    <source>
        <dbReference type="Proteomes" id="UP001233999"/>
    </source>
</evidence>
<dbReference type="EMBL" id="JASPKZ010004938">
    <property type="protein sequence ID" value="KAJ9589458.1"/>
    <property type="molecule type" value="Genomic_DNA"/>
</dbReference>
<evidence type="ECO:0000313" key="10">
    <source>
        <dbReference type="EMBL" id="KAJ9589458.1"/>
    </source>
</evidence>
<evidence type="ECO:0000259" key="9">
    <source>
        <dbReference type="Pfam" id="PF17189"/>
    </source>
</evidence>
<dbReference type="InterPro" id="IPR001139">
    <property type="entry name" value="Glyco_hydro_30"/>
</dbReference>
<sequence>MAIICCIAYCLVGYVSGQGCVRKSFGTNRIVCVCNATYCDNLQAPETLLKSGNFLLYTSSQSGKRLSPISYSVSKTAPSSGNVWQVGSCVTYQEMLGFGGAMTDSVGINLGTISETARQNLLNQYFGPNGIGYTFIRNPMGGTDFSTRFYTYDDGDVDKTLSRFSLANEDFKFKLPYLQYIRTLVPNVKIIATPWSPPTWMVESRNGTEGFTRLKDEYYQVLAYYFVNFLSAYKNNGIDIWGVSSQNEPGDGYYVSFGINSCGYSPDEERKFIANNLGPTLRKYGFGNVTIMDGEEQRPEFPEWAETILRDSTANGYVNGTALHWYFDGVASASRFTTLHNDFQDKFILYTESSYLPDIGQPAVSFGNWTRAEILSSDMIDVFNNWVVGWIDWNMALDTAGGPTYLNNYLDSPIIVNATAQEFYKQPIFYALAHFSKFVPPGSKRIQLNPAPKTTLESVAFLRPDNNVAVILLNQNDDDESIVVKTGSDNYMPVTVAAHTLNTLLYTNQ</sequence>
<evidence type="ECO:0000259" key="8">
    <source>
        <dbReference type="Pfam" id="PF02055"/>
    </source>
</evidence>
<evidence type="ECO:0000256" key="1">
    <source>
        <dbReference type="ARBA" id="ARBA00001013"/>
    </source>
</evidence>
<keyword evidence="11" id="KW-1185">Reference proteome</keyword>
<dbReference type="Pfam" id="PF02055">
    <property type="entry name" value="Glyco_hydro_30"/>
    <property type="match status" value="1"/>
</dbReference>
<keyword evidence="5 6" id="KW-0378">Hydrolase</keyword>
<feature type="chain" id="PRO_5042242434" description="Glucosylceramidase" evidence="7">
    <location>
        <begin position="18"/>
        <end position="509"/>
    </location>
</feature>